<evidence type="ECO:0000256" key="2">
    <source>
        <dbReference type="ARBA" id="ARBA00022737"/>
    </source>
</evidence>
<feature type="repeat" description="WD" evidence="3">
    <location>
        <begin position="256"/>
        <end position="298"/>
    </location>
</feature>
<dbReference type="InterPro" id="IPR020472">
    <property type="entry name" value="WD40_PAC1"/>
</dbReference>
<dbReference type="PROSITE" id="PS50082">
    <property type="entry name" value="WD_REPEATS_2"/>
    <property type="match status" value="4"/>
</dbReference>
<evidence type="ECO:0000313" key="6">
    <source>
        <dbReference type="Proteomes" id="UP001642405"/>
    </source>
</evidence>
<dbReference type="EMBL" id="CAWUHB010000140">
    <property type="protein sequence ID" value="CAK7237204.1"/>
    <property type="molecule type" value="Genomic_DNA"/>
</dbReference>
<evidence type="ECO:0000256" key="1">
    <source>
        <dbReference type="ARBA" id="ARBA00022574"/>
    </source>
</evidence>
<keyword evidence="6" id="KW-1185">Reference proteome</keyword>
<dbReference type="Proteomes" id="UP001642405">
    <property type="component" value="Unassembled WGS sequence"/>
</dbReference>
<dbReference type="PANTHER" id="PTHR43979">
    <property type="entry name" value="PRE-MRNA-PROCESSING FACTOR 17"/>
    <property type="match status" value="1"/>
</dbReference>
<dbReference type="SUPFAM" id="SSF50978">
    <property type="entry name" value="WD40 repeat-like"/>
    <property type="match status" value="1"/>
</dbReference>
<feature type="repeat" description="WD" evidence="3">
    <location>
        <begin position="300"/>
        <end position="341"/>
    </location>
</feature>
<feature type="repeat" description="WD" evidence="3">
    <location>
        <begin position="398"/>
        <end position="430"/>
    </location>
</feature>
<proteinExistence type="predicted"/>
<evidence type="ECO:0008006" key="7">
    <source>
        <dbReference type="Google" id="ProtNLM"/>
    </source>
</evidence>
<keyword evidence="2" id="KW-0677">Repeat</keyword>
<dbReference type="InterPro" id="IPR001680">
    <property type="entry name" value="WD40_rpt"/>
</dbReference>
<evidence type="ECO:0000256" key="3">
    <source>
        <dbReference type="PROSITE-ProRule" id="PRU00221"/>
    </source>
</evidence>
<dbReference type="InterPro" id="IPR015943">
    <property type="entry name" value="WD40/YVTN_repeat-like_dom_sf"/>
</dbReference>
<dbReference type="InterPro" id="IPR032847">
    <property type="entry name" value="PRPF17"/>
</dbReference>
<dbReference type="CDD" id="cd00200">
    <property type="entry name" value="WD40"/>
    <property type="match status" value="1"/>
</dbReference>
<dbReference type="SMART" id="SM00320">
    <property type="entry name" value="WD40"/>
    <property type="match status" value="7"/>
</dbReference>
<dbReference type="InterPro" id="IPR036322">
    <property type="entry name" value="WD40_repeat_dom_sf"/>
</dbReference>
<feature type="compositionally biased region" description="Polar residues" evidence="4">
    <location>
        <begin position="53"/>
        <end position="68"/>
    </location>
</feature>
<organism evidence="5 6">
    <name type="scientific">Sporothrix curviconia</name>
    <dbReference type="NCBI Taxonomy" id="1260050"/>
    <lineage>
        <taxon>Eukaryota</taxon>
        <taxon>Fungi</taxon>
        <taxon>Dikarya</taxon>
        <taxon>Ascomycota</taxon>
        <taxon>Pezizomycotina</taxon>
        <taxon>Sordariomycetes</taxon>
        <taxon>Sordariomycetidae</taxon>
        <taxon>Ophiostomatales</taxon>
        <taxon>Ophiostomataceae</taxon>
        <taxon>Sporothrix</taxon>
    </lineage>
</organism>
<sequence>MADFGDYPPNMAPHDALVVRAQAEADHAVVPYSAEDMARPSVGPANPFRKSDAGNSNTQLVRSETTGVTKRKNVLSGTATEAFLSEHTFRSKHRAVERRGGPEREVLSGDQIKSQNAAVRAGREGKGSALVAEGNGAYVGPWAKFQRKTVYETYGGDDDEEGYEYEEVDEDEDVVESGTVIPAPAPALARRKELETVGDETSAFVGSEQYDYQGRTYMHVPQDLDVDLHKEVGSATNFIPRKLVHTWKAPRAPGGSGGQAPAVTALRLFPESGHLMLSGSADNTVRLWDVYHQRELLRTYTGHNRAITDLSFNRDGTRFLTGSHDRWIKLWDTETGQCINRFRTGKTPHCLVFNPSVEGAHEFLSGMSNNKILQWDTRASSSSSAADGDNVNEPVQDYDHHLAAINTIVFVDENRRFMTTSDDKSVRVWDYNIPVPISYTSEPWMYPLTRAALHPSQKYVAYQSGDNQVLVYSARDKYRQNRKKAFKGHNNAGTAIDVAISPDGQFLASGDTSGYVCFFDWKTCKMYEKLKADPSGGSVNHVVWHPQETSKVITAGTHGDIKLWD</sequence>
<dbReference type="PROSITE" id="PS00678">
    <property type="entry name" value="WD_REPEATS_1"/>
    <property type="match status" value="1"/>
</dbReference>
<dbReference type="Pfam" id="PF00400">
    <property type="entry name" value="WD40"/>
    <property type="match status" value="4"/>
</dbReference>
<dbReference type="PRINTS" id="PR00320">
    <property type="entry name" value="GPROTEINBRPT"/>
</dbReference>
<dbReference type="Gene3D" id="2.130.10.10">
    <property type="entry name" value="YVTN repeat-like/Quinoprotein amine dehydrogenase"/>
    <property type="match status" value="1"/>
</dbReference>
<dbReference type="InterPro" id="IPR019775">
    <property type="entry name" value="WD40_repeat_CS"/>
</dbReference>
<gene>
    <name evidence="5" type="ORF">SCUCBS95973_009882</name>
</gene>
<evidence type="ECO:0000256" key="4">
    <source>
        <dbReference type="SAM" id="MobiDB-lite"/>
    </source>
</evidence>
<name>A0ABP0CYJ3_9PEZI</name>
<dbReference type="PANTHER" id="PTHR43979:SF1">
    <property type="entry name" value="PRE-MRNA-PROCESSING FACTOR 17"/>
    <property type="match status" value="1"/>
</dbReference>
<keyword evidence="1 3" id="KW-0853">WD repeat</keyword>
<protein>
    <recommendedName>
        <fullName evidence="7">Pre-mRNA-processing factor 17</fullName>
    </recommendedName>
</protein>
<feature type="region of interest" description="Disordered" evidence="4">
    <location>
        <begin position="31"/>
        <end position="68"/>
    </location>
</feature>
<dbReference type="PROSITE" id="PS50294">
    <property type="entry name" value="WD_REPEATS_REGION"/>
    <property type="match status" value="4"/>
</dbReference>
<feature type="repeat" description="WD" evidence="3">
    <location>
        <begin position="532"/>
        <end position="565"/>
    </location>
</feature>
<reference evidence="5 6" key="1">
    <citation type="submission" date="2024-01" db="EMBL/GenBank/DDBJ databases">
        <authorList>
            <person name="Allen C."/>
            <person name="Tagirdzhanova G."/>
        </authorList>
    </citation>
    <scope>NUCLEOTIDE SEQUENCE [LARGE SCALE GENOMIC DNA]</scope>
</reference>
<accession>A0ABP0CYJ3</accession>
<comment type="caution">
    <text evidence="5">The sequence shown here is derived from an EMBL/GenBank/DDBJ whole genome shotgun (WGS) entry which is preliminary data.</text>
</comment>
<evidence type="ECO:0000313" key="5">
    <source>
        <dbReference type="EMBL" id="CAK7237204.1"/>
    </source>
</evidence>